<reference evidence="7" key="1">
    <citation type="submission" date="2020-04" db="EMBL/GenBank/DDBJ databases">
        <authorList>
            <person name="Zhang T."/>
        </authorList>
    </citation>
    <scope>NUCLEOTIDE SEQUENCE</scope>
    <source>
        <strain evidence="7">HKST-UBA09</strain>
    </source>
</reference>
<sequence length="114" mass="13323">MMRIKRGTVKNRKHKKMLKQAKGYRMTYSKLFRRAKEAVWHAGSYSYGHRRHRKSQKRREWIETISAGLAGSGVSYSKFVGELKKNNIEIDRKNLAVMAVDRPEHFAELVKSVS</sequence>
<protein>
    <recommendedName>
        <fullName evidence="4 5">Large ribosomal subunit protein bL20</fullName>
    </recommendedName>
</protein>
<dbReference type="GO" id="GO:0005840">
    <property type="term" value="C:ribosome"/>
    <property type="evidence" value="ECO:0007669"/>
    <property type="project" value="UniProtKB-KW"/>
</dbReference>
<evidence type="ECO:0000313" key="8">
    <source>
        <dbReference type="Proteomes" id="UP000714915"/>
    </source>
</evidence>
<dbReference type="GO" id="GO:0006412">
    <property type="term" value="P:translation"/>
    <property type="evidence" value="ECO:0007669"/>
    <property type="project" value="InterPro"/>
</dbReference>
<dbReference type="InterPro" id="IPR035566">
    <property type="entry name" value="Ribosomal_protein_bL20_C"/>
</dbReference>
<keyword evidence="5 6" id="KW-0699">rRNA-binding</keyword>
<comment type="similarity">
    <text evidence="1 5 6">Belongs to the bacterial ribosomal protein bL20 family.</text>
</comment>
<dbReference type="EMBL" id="JAGQLF010000036">
    <property type="protein sequence ID" value="MCA9387017.1"/>
    <property type="molecule type" value="Genomic_DNA"/>
</dbReference>
<keyword evidence="3 5" id="KW-0687">Ribonucleoprotein</keyword>
<evidence type="ECO:0000256" key="1">
    <source>
        <dbReference type="ARBA" id="ARBA00007698"/>
    </source>
</evidence>
<reference evidence="7" key="2">
    <citation type="journal article" date="2021" name="Microbiome">
        <title>Successional dynamics and alternative stable states in a saline activated sludge microbial community over 9 years.</title>
        <authorList>
            <person name="Wang Y."/>
            <person name="Ye J."/>
            <person name="Ju F."/>
            <person name="Liu L."/>
            <person name="Boyd J.A."/>
            <person name="Deng Y."/>
            <person name="Parks D.H."/>
            <person name="Jiang X."/>
            <person name="Yin X."/>
            <person name="Woodcroft B.J."/>
            <person name="Tyson G.W."/>
            <person name="Hugenholtz P."/>
            <person name="Polz M.F."/>
            <person name="Zhang T."/>
        </authorList>
    </citation>
    <scope>NUCLEOTIDE SEQUENCE</scope>
    <source>
        <strain evidence="7">HKST-UBA09</strain>
    </source>
</reference>
<gene>
    <name evidence="5 7" type="primary">rplT</name>
    <name evidence="7" type="ORF">KC669_03210</name>
</gene>
<dbReference type="Gene3D" id="6.10.160.10">
    <property type="match status" value="1"/>
</dbReference>
<dbReference type="CDD" id="cd07026">
    <property type="entry name" value="Ribosomal_L20"/>
    <property type="match status" value="1"/>
</dbReference>
<evidence type="ECO:0000256" key="4">
    <source>
        <dbReference type="ARBA" id="ARBA00035172"/>
    </source>
</evidence>
<dbReference type="SUPFAM" id="SSF74731">
    <property type="entry name" value="Ribosomal protein L20"/>
    <property type="match status" value="1"/>
</dbReference>
<proteinExistence type="inferred from homology"/>
<dbReference type="PRINTS" id="PR00062">
    <property type="entry name" value="RIBOSOMALL20"/>
</dbReference>
<keyword evidence="2 5" id="KW-0689">Ribosomal protein</keyword>
<evidence type="ECO:0000256" key="6">
    <source>
        <dbReference type="RuleBase" id="RU000560"/>
    </source>
</evidence>
<dbReference type="PANTHER" id="PTHR10986">
    <property type="entry name" value="39S RIBOSOMAL PROTEIN L20"/>
    <property type="match status" value="1"/>
</dbReference>
<dbReference type="GO" id="GO:1990904">
    <property type="term" value="C:ribonucleoprotein complex"/>
    <property type="evidence" value="ECO:0007669"/>
    <property type="project" value="UniProtKB-KW"/>
</dbReference>
<keyword evidence="5 6" id="KW-0694">RNA-binding</keyword>
<evidence type="ECO:0000313" key="7">
    <source>
        <dbReference type="EMBL" id="MCA9387017.1"/>
    </source>
</evidence>
<dbReference type="GO" id="GO:0003735">
    <property type="term" value="F:structural constituent of ribosome"/>
    <property type="evidence" value="ECO:0007669"/>
    <property type="project" value="InterPro"/>
</dbReference>
<evidence type="ECO:0000256" key="5">
    <source>
        <dbReference type="HAMAP-Rule" id="MF_00382"/>
    </source>
</evidence>
<evidence type="ECO:0000256" key="3">
    <source>
        <dbReference type="ARBA" id="ARBA00023274"/>
    </source>
</evidence>
<dbReference type="GO" id="GO:0019843">
    <property type="term" value="F:rRNA binding"/>
    <property type="evidence" value="ECO:0007669"/>
    <property type="project" value="UniProtKB-UniRule"/>
</dbReference>
<accession>A0A955LAA8</accession>
<dbReference type="HAMAP" id="MF_00382">
    <property type="entry name" value="Ribosomal_bL20"/>
    <property type="match status" value="1"/>
</dbReference>
<comment type="caution">
    <text evidence="7">The sequence shown here is derived from an EMBL/GenBank/DDBJ whole genome shotgun (WGS) entry which is preliminary data.</text>
</comment>
<dbReference type="Proteomes" id="UP000714915">
    <property type="component" value="Unassembled WGS sequence"/>
</dbReference>
<dbReference type="GO" id="GO:0000027">
    <property type="term" value="P:ribosomal large subunit assembly"/>
    <property type="evidence" value="ECO:0007669"/>
    <property type="project" value="UniProtKB-UniRule"/>
</dbReference>
<comment type="function">
    <text evidence="5 6">Binds directly to 23S ribosomal RNA and is necessary for the in vitro assembly process of the 50S ribosomal subunit. It is not involved in the protein synthesizing functions of that subunit.</text>
</comment>
<dbReference type="NCBIfam" id="TIGR01032">
    <property type="entry name" value="rplT_bact"/>
    <property type="match status" value="1"/>
</dbReference>
<dbReference type="AlphaFoldDB" id="A0A955LAA8"/>
<evidence type="ECO:0000256" key="2">
    <source>
        <dbReference type="ARBA" id="ARBA00022980"/>
    </source>
</evidence>
<dbReference type="Pfam" id="PF00453">
    <property type="entry name" value="Ribosomal_L20"/>
    <property type="match status" value="1"/>
</dbReference>
<dbReference type="InterPro" id="IPR005813">
    <property type="entry name" value="Ribosomal_bL20"/>
</dbReference>
<organism evidence="7 8">
    <name type="scientific">Candidatus Dojkabacteria bacterium</name>
    <dbReference type="NCBI Taxonomy" id="2099670"/>
    <lineage>
        <taxon>Bacteria</taxon>
        <taxon>Candidatus Dojkabacteria</taxon>
    </lineage>
</organism>
<name>A0A955LAA8_9BACT</name>
<dbReference type="Gene3D" id="1.10.1900.20">
    <property type="entry name" value="Ribosomal protein L20"/>
    <property type="match status" value="1"/>
</dbReference>